<dbReference type="InterPro" id="IPR045617">
    <property type="entry name" value="DUF6445"/>
</dbReference>
<accession>A0A3B0W0Z8</accession>
<name>A0A3B0W0Z8_9ZZZZ</name>
<gene>
    <name evidence="1" type="ORF">MNBD_GAMMA02-533</name>
</gene>
<reference evidence="1" key="1">
    <citation type="submission" date="2018-06" db="EMBL/GenBank/DDBJ databases">
        <authorList>
            <person name="Zhirakovskaya E."/>
        </authorList>
    </citation>
    <scope>NUCLEOTIDE SEQUENCE</scope>
</reference>
<dbReference type="Pfam" id="PF20043">
    <property type="entry name" value="DUF6445"/>
    <property type="match status" value="1"/>
</dbReference>
<dbReference type="AlphaFoldDB" id="A0A3B0W0Z8"/>
<organism evidence="1">
    <name type="scientific">hydrothermal vent metagenome</name>
    <dbReference type="NCBI Taxonomy" id="652676"/>
    <lineage>
        <taxon>unclassified sequences</taxon>
        <taxon>metagenomes</taxon>
        <taxon>ecological metagenomes</taxon>
    </lineage>
</organism>
<dbReference type="EMBL" id="UOFA01000258">
    <property type="protein sequence ID" value="VAW46083.1"/>
    <property type="molecule type" value="Genomic_DNA"/>
</dbReference>
<evidence type="ECO:0008006" key="2">
    <source>
        <dbReference type="Google" id="ProtNLM"/>
    </source>
</evidence>
<sequence>MPTSLIVVDDFLDDPYPLRNAALGLTYPKVKGPYPGRNSAKQINIEGLHHEVSRLVGESLVSMSHNQAHGNCRVALESDVGTAKVHVDASHWSGILYLTEPEDCRGGTEFFRHIPTNTERAPYSDQESNDKFGVPSAKQWTADILDRDTNDDSKWEMTMRVPMRFNRLILLRPWLWHTAGESFGDKPENGRLVYLLFFRSANG</sequence>
<evidence type="ECO:0000313" key="1">
    <source>
        <dbReference type="EMBL" id="VAW46083.1"/>
    </source>
</evidence>
<proteinExistence type="predicted"/>
<protein>
    <recommendedName>
        <fullName evidence="2">Prolyl 4-hydroxylase alpha subunit Fe(2+) 2OG dioxygenase domain-containing protein</fullName>
    </recommendedName>
</protein>